<dbReference type="RefSeq" id="WP_203387346.1">
    <property type="nucleotide sequence ID" value="NZ_CP064781.1"/>
</dbReference>
<dbReference type="InterPro" id="IPR010167">
    <property type="entry name" value="NH2A_AcTrfase"/>
</dbReference>
<gene>
    <name evidence="8 10" type="primary">argA</name>
    <name evidence="10" type="ORF">IWH25_00180</name>
</gene>
<dbReference type="PIRSF" id="PIRSF000423">
    <property type="entry name" value="ArgA"/>
    <property type="match status" value="1"/>
</dbReference>
<comment type="subcellular location">
    <subcellularLocation>
        <location evidence="8">Cytoplasm</location>
    </subcellularLocation>
</comment>
<keyword evidence="5 8" id="KW-0808">Transferase</keyword>
<comment type="similarity">
    <text evidence="2 8">Belongs to the acetyltransferase family. ArgA subfamily.</text>
</comment>
<evidence type="ECO:0000256" key="7">
    <source>
        <dbReference type="ARBA" id="ARBA00048372"/>
    </source>
</evidence>
<dbReference type="KEGG" id="ares:IWH25_00180"/>
<dbReference type="Pfam" id="PF00696">
    <property type="entry name" value="AA_kinase"/>
    <property type="match status" value="1"/>
</dbReference>
<comment type="miscellaneous">
    <text evidence="8">In bacteria which possess the bifunctional enzyme ornithine acetyltransferase/N-acetylglutamate synthase (ArgJ), ArgA fulfills an anaplerotic role.</text>
</comment>
<protein>
    <recommendedName>
        <fullName evidence="8">Amino-acid acetyltransferase</fullName>
        <ecNumber evidence="8">2.3.1.1</ecNumber>
    </recommendedName>
    <alternativeName>
        <fullName evidence="8">N-acetylglutamate synthase</fullName>
        <shortName evidence="8">AGS</shortName>
        <shortName evidence="8">NAGS</shortName>
    </alternativeName>
</protein>
<dbReference type="InterPro" id="IPR033719">
    <property type="entry name" value="NAGS_kin"/>
</dbReference>
<accession>A0A974Y3C5</accession>
<dbReference type="NCBIfam" id="NF003641">
    <property type="entry name" value="PRK05279.1"/>
    <property type="match status" value="1"/>
</dbReference>
<keyword evidence="8" id="KW-0963">Cytoplasm</keyword>
<dbReference type="AlphaFoldDB" id="A0A974Y3C5"/>
<evidence type="ECO:0000259" key="9">
    <source>
        <dbReference type="PROSITE" id="PS51186"/>
    </source>
</evidence>
<dbReference type="GO" id="GO:0005737">
    <property type="term" value="C:cytoplasm"/>
    <property type="evidence" value="ECO:0007669"/>
    <property type="project" value="UniProtKB-SubCell"/>
</dbReference>
<dbReference type="Gene3D" id="3.40.1160.10">
    <property type="entry name" value="Acetylglutamate kinase-like"/>
    <property type="match status" value="1"/>
</dbReference>
<keyword evidence="11" id="KW-1185">Reference proteome</keyword>
<keyword evidence="4 8" id="KW-0028">Amino-acid biosynthesis</keyword>
<dbReference type="GO" id="GO:0004042">
    <property type="term" value="F:L-glutamate N-acetyltransferase activity"/>
    <property type="evidence" value="ECO:0007669"/>
    <property type="project" value="UniProtKB-UniRule"/>
</dbReference>
<dbReference type="InterPro" id="IPR000182">
    <property type="entry name" value="GNAT_dom"/>
</dbReference>
<keyword evidence="3 8" id="KW-0055">Arginine biosynthesis</keyword>
<dbReference type="NCBIfam" id="TIGR01890">
    <property type="entry name" value="N-Ac-Glu-synth"/>
    <property type="match status" value="1"/>
</dbReference>
<evidence type="ECO:0000256" key="3">
    <source>
        <dbReference type="ARBA" id="ARBA00022571"/>
    </source>
</evidence>
<proteinExistence type="inferred from homology"/>
<dbReference type="CDD" id="cd04301">
    <property type="entry name" value="NAT_SF"/>
    <property type="match status" value="1"/>
</dbReference>
<feature type="domain" description="N-acetyltransferase" evidence="9">
    <location>
        <begin position="312"/>
        <end position="449"/>
    </location>
</feature>
<evidence type="ECO:0000256" key="5">
    <source>
        <dbReference type="ARBA" id="ARBA00022679"/>
    </source>
</evidence>
<dbReference type="CDD" id="cd04237">
    <property type="entry name" value="AAK_NAGS-ABP"/>
    <property type="match status" value="1"/>
</dbReference>
<evidence type="ECO:0000256" key="4">
    <source>
        <dbReference type="ARBA" id="ARBA00022605"/>
    </source>
</evidence>
<evidence type="ECO:0000313" key="10">
    <source>
        <dbReference type="EMBL" id="QRJ63815.1"/>
    </source>
</evidence>
<dbReference type="InterPro" id="IPR036393">
    <property type="entry name" value="AceGlu_kinase-like_sf"/>
</dbReference>
<dbReference type="Pfam" id="PF00583">
    <property type="entry name" value="Acetyltransf_1"/>
    <property type="match status" value="1"/>
</dbReference>
<evidence type="ECO:0000313" key="11">
    <source>
        <dbReference type="Proteomes" id="UP000663444"/>
    </source>
</evidence>
<evidence type="ECO:0000256" key="8">
    <source>
        <dbReference type="HAMAP-Rule" id="MF_01105"/>
    </source>
</evidence>
<organism evidence="10 11">
    <name type="scientific">Azospira restricta</name>
    <dbReference type="NCBI Taxonomy" id="404405"/>
    <lineage>
        <taxon>Bacteria</taxon>
        <taxon>Pseudomonadati</taxon>
        <taxon>Pseudomonadota</taxon>
        <taxon>Betaproteobacteria</taxon>
        <taxon>Rhodocyclales</taxon>
        <taxon>Rhodocyclaceae</taxon>
        <taxon>Azospira</taxon>
    </lineage>
</organism>
<dbReference type="Gene3D" id="3.40.630.30">
    <property type="match status" value="1"/>
</dbReference>
<dbReference type="Proteomes" id="UP000663444">
    <property type="component" value="Chromosome"/>
</dbReference>
<dbReference type="PROSITE" id="PS51186">
    <property type="entry name" value="GNAT"/>
    <property type="match status" value="1"/>
</dbReference>
<evidence type="ECO:0000256" key="1">
    <source>
        <dbReference type="ARBA" id="ARBA00004925"/>
    </source>
</evidence>
<dbReference type="HAMAP" id="MF_01105">
    <property type="entry name" value="N_acetyl_glu_synth"/>
    <property type="match status" value="1"/>
</dbReference>
<name>A0A974Y3C5_9RHOO</name>
<evidence type="ECO:0000256" key="6">
    <source>
        <dbReference type="ARBA" id="ARBA00023315"/>
    </source>
</evidence>
<dbReference type="SUPFAM" id="SSF55729">
    <property type="entry name" value="Acyl-CoA N-acyltransferases (Nat)"/>
    <property type="match status" value="1"/>
</dbReference>
<dbReference type="EC" id="2.3.1.1" evidence="8"/>
<sequence length="457" mass="49769">MSQSHAKVSNAAPGKGEHSRSAAHIEGFVAWFRSVAPYVNLFRGKTFVIAFGGKAILGPLAWTLAYDVNLLAALGIRLVLVHGARPQIEEELREKGLESKYHGRYRITDAAALDCVIDAVGSVYLELEALLSQGLPDTPMANSTIRVIGGNFITARPVGVIDGVDMQYAGAVRKVDAEGIRAQLGLGNLVLLSCMGTSPTGESFNLAMEEVAEATAVAIGADKLIFLSDSRGATDIDGTLLDELTADAAERLTRIGDWLSADLKRYLPCAVRASRAGVGRVHVIGYAEDGTLLKELFSREGVGTVITRESLDKLRDARPDDIGGLIALIEPLEEDGTLVRRERDLLEREISRFSVVEHDGVIVGCAALYPYGEGQAELACLAVHPQYRRWGHGEQLMKRIEARARAAGVKQLFVLTTVTAHWFIERGFAEKTVDELPDEKRLVYNLQRRSKVLMKPL</sequence>
<comment type="catalytic activity">
    <reaction evidence="7 8">
        <text>L-glutamate + acetyl-CoA = N-acetyl-L-glutamate + CoA + H(+)</text>
        <dbReference type="Rhea" id="RHEA:24292"/>
        <dbReference type="ChEBI" id="CHEBI:15378"/>
        <dbReference type="ChEBI" id="CHEBI:29985"/>
        <dbReference type="ChEBI" id="CHEBI:44337"/>
        <dbReference type="ChEBI" id="CHEBI:57287"/>
        <dbReference type="ChEBI" id="CHEBI:57288"/>
        <dbReference type="EC" id="2.3.1.1"/>
    </reaction>
</comment>
<dbReference type="InterPro" id="IPR016181">
    <property type="entry name" value="Acyl_CoA_acyltransferase"/>
</dbReference>
<dbReference type="GO" id="GO:0006526">
    <property type="term" value="P:L-arginine biosynthetic process"/>
    <property type="evidence" value="ECO:0007669"/>
    <property type="project" value="UniProtKB-UniRule"/>
</dbReference>
<dbReference type="InterPro" id="IPR001048">
    <property type="entry name" value="Asp/Glu/Uridylate_kinase"/>
</dbReference>
<dbReference type="EMBL" id="CP064781">
    <property type="protein sequence ID" value="QRJ63815.1"/>
    <property type="molecule type" value="Genomic_DNA"/>
</dbReference>
<dbReference type="PANTHER" id="PTHR30602">
    <property type="entry name" value="AMINO-ACID ACETYLTRANSFERASE"/>
    <property type="match status" value="1"/>
</dbReference>
<comment type="pathway">
    <text evidence="1 8">Amino-acid biosynthesis; L-arginine biosynthesis; N(2)-acetyl-L-ornithine from L-glutamate: step 1/4.</text>
</comment>
<dbReference type="PANTHER" id="PTHR30602:SF12">
    <property type="entry name" value="AMINO-ACID ACETYLTRANSFERASE NAGS1, CHLOROPLASTIC-RELATED"/>
    <property type="match status" value="1"/>
</dbReference>
<reference evidence="10" key="1">
    <citation type="submission" date="2020-11" db="EMBL/GenBank/DDBJ databases">
        <title>Azospira restricta DSM 18626 genome sequence.</title>
        <authorList>
            <person name="Moe W.M."/>
        </authorList>
    </citation>
    <scope>NUCLEOTIDE SEQUENCE</scope>
    <source>
        <strain evidence="10">DSM 18626</strain>
    </source>
</reference>
<keyword evidence="6 8" id="KW-0012">Acyltransferase</keyword>
<dbReference type="SUPFAM" id="SSF53633">
    <property type="entry name" value="Carbamate kinase-like"/>
    <property type="match status" value="1"/>
</dbReference>
<evidence type="ECO:0000256" key="2">
    <source>
        <dbReference type="ARBA" id="ARBA00009145"/>
    </source>
</evidence>